<dbReference type="GeneID" id="85311744"/>
<feature type="domain" description="PFU" evidence="7">
    <location>
        <begin position="381"/>
        <end position="476"/>
    </location>
</feature>
<dbReference type="GO" id="GO:0043130">
    <property type="term" value="F:ubiquitin binding"/>
    <property type="evidence" value="ECO:0007669"/>
    <property type="project" value="TreeGrafter"/>
</dbReference>
<dbReference type="FunFam" id="2.130.10.10:FF:000236">
    <property type="entry name" value="Polyubiquitin binding protein (Doa1/Ufd3)"/>
    <property type="match status" value="1"/>
</dbReference>
<dbReference type="InterPro" id="IPR015943">
    <property type="entry name" value="WD40/YVTN_repeat-like_dom_sf"/>
</dbReference>
<dbReference type="Gene3D" id="2.130.10.10">
    <property type="entry name" value="YVTN repeat-like/Quinoprotein amine dehydrogenase"/>
    <property type="match status" value="1"/>
</dbReference>
<feature type="repeat" description="WD" evidence="5">
    <location>
        <begin position="213"/>
        <end position="241"/>
    </location>
</feature>
<evidence type="ECO:0000259" key="8">
    <source>
        <dbReference type="PROSITE" id="PS51396"/>
    </source>
</evidence>
<dbReference type="GO" id="GO:0010992">
    <property type="term" value="P:ubiquitin recycling"/>
    <property type="evidence" value="ECO:0007669"/>
    <property type="project" value="TreeGrafter"/>
</dbReference>
<dbReference type="Pfam" id="PF00400">
    <property type="entry name" value="WD40"/>
    <property type="match status" value="5"/>
</dbReference>
<evidence type="ECO:0000256" key="1">
    <source>
        <dbReference type="ARBA" id="ARBA00004496"/>
    </source>
</evidence>
<proteinExistence type="predicted"/>
<dbReference type="InterPro" id="IPR013535">
    <property type="entry name" value="PUL_dom"/>
</dbReference>
<dbReference type="SMART" id="SM00320">
    <property type="entry name" value="WD40"/>
    <property type="match status" value="6"/>
</dbReference>
<evidence type="ECO:0000259" key="7">
    <source>
        <dbReference type="PROSITE" id="PS51394"/>
    </source>
</evidence>
<feature type="domain" description="PUL" evidence="8">
    <location>
        <begin position="505"/>
        <end position="799"/>
    </location>
</feature>
<feature type="repeat" description="WD" evidence="5">
    <location>
        <begin position="105"/>
        <end position="136"/>
    </location>
</feature>
<dbReference type="EMBL" id="MU839017">
    <property type="protein sequence ID" value="KAK1764975.1"/>
    <property type="molecule type" value="Genomic_DNA"/>
</dbReference>
<keyword evidence="10" id="KW-1185">Reference proteome</keyword>
<reference evidence="9" key="1">
    <citation type="submission" date="2023-06" db="EMBL/GenBank/DDBJ databases">
        <title>Genome-scale phylogeny and comparative genomics of the fungal order Sordariales.</title>
        <authorList>
            <consortium name="Lawrence Berkeley National Laboratory"/>
            <person name="Hensen N."/>
            <person name="Bonometti L."/>
            <person name="Westerberg I."/>
            <person name="Brannstrom I.O."/>
            <person name="Guillou S."/>
            <person name="Cros-Aarteil S."/>
            <person name="Calhoun S."/>
            <person name="Haridas S."/>
            <person name="Kuo A."/>
            <person name="Mondo S."/>
            <person name="Pangilinan J."/>
            <person name="Riley R."/>
            <person name="Labutti K."/>
            <person name="Andreopoulos B."/>
            <person name="Lipzen A."/>
            <person name="Chen C."/>
            <person name="Yanf M."/>
            <person name="Daum C."/>
            <person name="Ng V."/>
            <person name="Clum A."/>
            <person name="Steindorff A."/>
            <person name="Ohm R."/>
            <person name="Martin F."/>
            <person name="Silar P."/>
            <person name="Natvig D."/>
            <person name="Lalanne C."/>
            <person name="Gautier V."/>
            <person name="Ament-Velasquez S.L."/>
            <person name="Kruys A."/>
            <person name="Hutchinson M.I."/>
            <person name="Powell A.J."/>
            <person name="Barry K."/>
            <person name="Miller A.N."/>
            <person name="Grigoriev I.V."/>
            <person name="Debuchy R."/>
            <person name="Gladieux P."/>
            <person name="Thoren M.H."/>
            <person name="Johannesson H."/>
        </authorList>
    </citation>
    <scope>NUCLEOTIDE SEQUENCE</scope>
    <source>
        <strain evidence="9">8032-3</strain>
    </source>
</reference>
<dbReference type="PANTHER" id="PTHR19849">
    <property type="entry name" value="PHOSPHOLIPASE A-2-ACTIVATING PROTEIN"/>
    <property type="match status" value="1"/>
</dbReference>
<dbReference type="Gene3D" id="3.10.20.870">
    <property type="entry name" value="PFU (PLAA family ubiquitin binding), C-terminal domain"/>
    <property type="match status" value="1"/>
</dbReference>
<dbReference type="SUPFAM" id="SSF50978">
    <property type="entry name" value="WD40 repeat-like"/>
    <property type="match status" value="1"/>
</dbReference>
<dbReference type="RefSeq" id="XP_060281188.1">
    <property type="nucleotide sequence ID" value="XM_060428557.1"/>
</dbReference>
<dbReference type="InterPro" id="IPR015155">
    <property type="entry name" value="PFU"/>
</dbReference>
<comment type="caution">
    <text evidence="9">The sequence shown here is derived from an EMBL/GenBank/DDBJ whole genome shotgun (WGS) entry which is preliminary data.</text>
</comment>
<dbReference type="InterPro" id="IPR011989">
    <property type="entry name" value="ARM-like"/>
</dbReference>
<evidence type="ECO:0000256" key="3">
    <source>
        <dbReference type="ARBA" id="ARBA00022574"/>
    </source>
</evidence>
<dbReference type="InterPro" id="IPR001680">
    <property type="entry name" value="WD40_rpt"/>
</dbReference>
<dbReference type="GO" id="GO:0005634">
    <property type="term" value="C:nucleus"/>
    <property type="evidence" value="ECO:0007669"/>
    <property type="project" value="TreeGrafter"/>
</dbReference>
<dbReference type="PROSITE" id="PS50294">
    <property type="entry name" value="WD_REPEATS_REGION"/>
    <property type="match status" value="3"/>
</dbReference>
<evidence type="ECO:0000256" key="5">
    <source>
        <dbReference type="PROSITE-ProRule" id="PRU00221"/>
    </source>
</evidence>
<keyword evidence="2" id="KW-0963">Cytoplasm</keyword>
<evidence type="ECO:0000256" key="4">
    <source>
        <dbReference type="ARBA" id="ARBA00022737"/>
    </source>
</evidence>
<evidence type="ECO:0000256" key="6">
    <source>
        <dbReference type="SAM" id="MobiDB-lite"/>
    </source>
</evidence>
<dbReference type="InterPro" id="IPR020472">
    <property type="entry name" value="WD40_PAC1"/>
</dbReference>
<comment type="subcellular location">
    <subcellularLocation>
        <location evidence="1">Cytoplasm</location>
    </subcellularLocation>
</comment>
<protein>
    <submittedName>
        <fullName evidence="9">PFU-domain-containing protein</fullName>
    </submittedName>
</protein>
<dbReference type="InterPro" id="IPR036322">
    <property type="entry name" value="WD40_repeat_dom_sf"/>
</dbReference>
<evidence type="ECO:0000313" key="10">
    <source>
        <dbReference type="Proteomes" id="UP001244011"/>
    </source>
</evidence>
<keyword evidence="4" id="KW-0677">Repeat</keyword>
<dbReference type="PRINTS" id="PR00320">
    <property type="entry name" value="GPROTEINBRPT"/>
</dbReference>
<dbReference type="Pfam" id="PF08324">
    <property type="entry name" value="PUL"/>
    <property type="match status" value="1"/>
</dbReference>
<feature type="repeat" description="WD" evidence="5">
    <location>
        <begin position="10"/>
        <end position="41"/>
    </location>
</feature>
<dbReference type="Pfam" id="PF09070">
    <property type="entry name" value="PFU"/>
    <property type="match status" value="1"/>
</dbReference>
<dbReference type="GO" id="GO:0005737">
    <property type="term" value="C:cytoplasm"/>
    <property type="evidence" value="ECO:0007669"/>
    <property type="project" value="UniProtKB-SubCell"/>
</dbReference>
<keyword evidence="3 5" id="KW-0853">WD repeat</keyword>
<dbReference type="CDD" id="cd00200">
    <property type="entry name" value="WD40"/>
    <property type="match status" value="1"/>
</dbReference>
<evidence type="ECO:0000313" key="9">
    <source>
        <dbReference type="EMBL" id="KAK1764975.1"/>
    </source>
</evidence>
<dbReference type="AlphaFoldDB" id="A0AAJ0BUZ0"/>
<dbReference type="GO" id="GO:0043161">
    <property type="term" value="P:proteasome-mediated ubiquitin-dependent protein catabolic process"/>
    <property type="evidence" value="ECO:0007669"/>
    <property type="project" value="TreeGrafter"/>
</dbReference>
<name>A0AAJ0BUZ0_9PEZI</name>
<dbReference type="PROSITE" id="PS51394">
    <property type="entry name" value="PFU"/>
    <property type="match status" value="1"/>
</dbReference>
<gene>
    <name evidence="9" type="ORF">QBC33DRAFT_545402</name>
</gene>
<feature type="region of interest" description="Disordered" evidence="6">
    <location>
        <begin position="471"/>
        <end position="500"/>
    </location>
</feature>
<sequence length="801" mass="85676">MPDFKLSAQLLGHEADVRAVCYPNPDAIISASRDHTVRVWSKTSASPPAFDGSTAAVGHAFINSLSYLKPSQDYPGGLIVSGGQDSIIEVRKPTSTSHDNAERLLIGHANNVCALDVSPKGTWIVSGGWDGQCRVWMVGKWETEMLLNHDSSKSVLAVLALDENTVITGSADHQIRIFDLRRNTAGEVEPRATIPTPEVVRALCKLPTGIKGHPSGAEFASASNDGVIRLWKLSGRQAEELHGHESFIYSLACLPTGEIVSSGEDRTVRVWNGTKCIQTITHPAISVWSVAVCANSGDIVSGASDSIIRVFSRSPEREAPADVLAHFNESVKTSAIPQQQLATQINKESLDGPDWLTVHSGNRDGQVKMIKEADGSVTAHQWSSSEQKWIAVGTVVESAVNTQKVMHEGKAYNYVFDVDIEDGKPPLKLPYNVSENPYDSATKFLSDNNLPISYLESVANFIVENTKGVTLGQNAGEQPTDPDPYGTNSRYRPGDGDVSQPAKTKYLPHEEYITLTQAKFEPIQKKILSLNADLIKSGDKDFALNPSEEAILGRLTTTLSSVTPGKPLDIPDEAVRLVIKLTTKWSYPNRLPGLDLIRCMAPSPSVATLSIPGVGNIVQAVLSAALEPDNPTLRINDNSVMMALRAITNLFVTPQGRAVAAREAATVVAAMERIAGETPSAGGPIGATNRNVQIALTSVAFNYACLAYGQSKGGPDAAAETVGPETLLLLCNVLGKTLREQGDGEVAYRALMALGMVLCVGGEVRRTAGALDAAGWVRGAVDRAAEGRVKDVGAECLSLLR</sequence>
<feature type="repeat" description="WD" evidence="5">
    <location>
        <begin position="241"/>
        <end position="272"/>
    </location>
</feature>
<dbReference type="PANTHER" id="PTHR19849:SF0">
    <property type="entry name" value="PHOSPHOLIPASE A-2-ACTIVATING PROTEIN"/>
    <property type="match status" value="1"/>
</dbReference>
<organism evidence="9 10">
    <name type="scientific">Phialemonium atrogriseum</name>
    <dbReference type="NCBI Taxonomy" id="1093897"/>
    <lineage>
        <taxon>Eukaryota</taxon>
        <taxon>Fungi</taxon>
        <taxon>Dikarya</taxon>
        <taxon>Ascomycota</taxon>
        <taxon>Pezizomycotina</taxon>
        <taxon>Sordariomycetes</taxon>
        <taxon>Sordariomycetidae</taxon>
        <taxon>Cephalothecales</taxon>
        <taxon>Cephalothecaceae</taxon>
        <taxon>Phialemonium</taxon>
    </lineage>
</organism>
<dbReference type="InterPro" id="IPR038122">
    <property type="entry name" value="PFU_sf"/>
</dbReference>
<dbReference type="PROSITE" id="PS51396">
    <property type="entry name" value="PUL"/>
    <property type="match status" value="1"/>
</dbReference>
<evidence type="ECO:0000256" key="2">
    <source>
        <dbReference type="ARBA" id="ARBA00022490"/>
    </source>
</evidence>
<dbReference type="Gene3D" id="1.25.10.10">
    <property type="entry name" value="Leucine-rich Repeat Variant"/>
    <property type="match status" value="1"/>
</dbReference>
<dbReference type="Proteomes" id="UP001244011">
    <property type="component" value="Unassembled WGS sequence"/>
</dbReference>
<dbReference type="PROSITE" id="PS50082">
    <property type="entry name" value="WD_REPEATS_2"/>
    <property type="match status" value="4"/>
</dbReference>
<accession>A0AAJ0BUZ0</accession>